<accession>A0A841I3J4</accession>
<feature type="transmembrane region" description="Helical" evidence="6">
    <location>
        <begin position="42"/>
        <end position="64"/>
    </location>
</feature>
<organism evidence="8 9">
    <name type="scientific">Deinobacterium chartae</name>
    <dbReference type="NCBI Taxonomy" id="521158"/>
    <lineage>
        <taxon>Bacteria</taxon>
        <taxon>Thermotogati</taxon>
        <taxon>Deinococcota</taxon>
        <taxon>Deinococci</taxon>
        <taxon>Deinococcales</taxon>
        <taxon>Deinococcaceae</taxon>
        <taxon>Deinobacterium</taxon>
    </lineage>
</organism>
<dbReference type="AlphaFoldDB" id="A0A841I3J4"/>
<evidence type="ECO:0000256" key="3">
    <source>
        <dbReference type="ARBA" id="ARBA00022692"/>
    </source>
</evidence>
<name>A0A841I3J4_9DEIO</name>
<keyword evidence="9" id="KW-1185">Reference proteome</keyword>
<evidence type="ECO:0000256" key="6">
    <source>
        <dbReference type="SAM" id="Phobius"/>
    </source>
</evidence>
<feature type="domain" description="DUF3817" evidence="7">
    <location>
        <begin position="7"/>
        <end position="92"/>
    </location>
</feature>
<evidence type="ECO:0000256" key="5">
    <source>
        <dbReference type="ARBA" id="ARBA00023136"/>
    </source>
</evidence>
<dbReference type="Proteomes" id="UP000569951">
    <property type="component" value="Unassembled WGS sequence"/>
</dbReference>
<dbReference type="Pfam" id="PF12823">
    <property type="entry name" value="DUF3817"/>
    <property type="match status" value="1"/>
</dbReference>
<evidence type="ECO:0000259" key="7">
    <source>
        <dbReference type="Pfam" id="PF12823"/>
    </source>
</evidence>
<dbReference type="RefSeq" id="WP_183987140.1">
    <property type="nucleotide sequence ID" value="NZ_JACHHG010000006.1"/>
</dbReference>
<evidence type="ECO:0000256" key="2">
    <source>
        <dbReference type="ARBA" id="ARBA00022475"/>
    </source>
</evidence>
<keyword evidence="2" id="KW-1003">Cell membrane</keyword>
<reference evidence="8 9" key="1">
    <citation type="submission" date="2020-08" db="EMBL/GenBank/DDBJ databases">
        <title>Genomic Encyclopedia of Type Strains, Phase IV (KMG-IV): sequencing the most valuable type-strain genomes for metagenomic binning, comparative biology and taxonomic classification.</title>
        <authorList>
            <person name="Goeker M."/>
        </authorList>
    </citation>
    <scope>NUCLEOTIDE SEQUENCE [LARGE SCALE GENOMIC DNA]</scope>
    <source>
        <strain evidence="8 9">DSM 21458</strain>
    </source>
</reference>
<keyword evidence="3 6" id="KW-0812">Transmembrane</keyword>
<evidence type="ECO:0000256" key="4">
    <source>
        <dbReference type="ARBA" id="ARBA00022989"/>
    </source>
</evidence>
<dbReference type="GO" id="GO:0005886">
    <property type="term" value="C:plasma membrane"/>
    <property type="evidence" value="ECO:0007669"/>
    <property type="project" value="UniProtKB-SubCell"/>
</dbReference>
<sequence>MFRNSLLRLRWVGLLEGTSFLLLLGVAMPLKYLADVPQAVEVVGLLHGILFVLYLLAVIETGIALRWPPLRWGAALLAAVLPFGPFVFDRRLRLEAQPSLLRTEK</sequence>
<proteinExistence type="predicted"/>
<evidence type="ECO:0000313" key="9">
    <source>
        <dbReference type="Proteomes" id="UP000569951"/>
    </source>
</evidence>
<dbReference type="EMBL" id="JACHHG010000006">
    <property type="protein sequence ID" value="MBB6098592.1"/>
    <property type="molecule type" value="Genomic_DNA"/>
</dbReference>
<protein>
    <submittedName>
        <fullName evidence="8">Integral membrane protein</fullName>
    </submittedName>
</protein>
<evidence type="ECO:0000313" key="8">
    <source>
        <dbReference type="EMBL" id="MBB6098592.1"/>
    </source>
</evidence>
<gene>
    <name evidence="8" type="ORF">HNR42_002026</name>
</gene>
<dbReference type="PANTHER" id="PTHR40077">
    <property type="entry name" value="MEMBRANE PROTEIN-RELATED"/>
    <property type="match status" value="1"/>
</dbReference>
<dbReference type="NCBIfam" id="TIGR03954">
    <property type="entry name" value="integ_memb_HG"/>
    <property type="match status" value="1"/>
</dbReference>
<keyword evidence="4 6" id="KW-1133">Transmembrane helix</keyword>
<comment type="caution">
    <text evidence="8">The sequence shown here is derived from an EMBL/GenBank/DDBJ whole genome shotgun (WGS) entry which is preliminary data.</text>
</comment>
<dbReference type="PANTHER" id="PTHR40077:SF1">
    <property type="entry name" value="MEMBRANE PROTEIN"/>
    <property type="match status" value="1"/>
</dbReference>
<comment type="subcellular location">
    <subcellularLocation>
        <location evidence="1">Cell membrane</location>
        <topology evidence="1">Multi-pass membrane protein</topology>
    </subcellularLocation>
</comment>
<keyword evidence="5 6" id="KW-0472">Membrane</keyword>
<feature type="transmembrane region" description="Helical" evidence="6">
    <location>
        <begin position="12"/>
        <end position="30"/>
    </location>
</feature>
<dbReference type="InterPro" id="IPR023845">
    <property type="entry name" value="DUF3817_TM"/>
</dbReference>
<evidence type="ECO:0000256" key="1">
    <source>
        <dbReference type="ARBA" id="ARBA00004651"/>
    </source>
</evidence>